<evidence type="ECO:0000256" key="1">
    <source>
        <dbReference type="SAM" id="MobiDB-lite"/>
    </source>
</evidence>
<feature type="domain" description="Transglutaminase-like" evidence="2">
    <location>
        <begin position="172"/>
        <end position="248"/>
    </location>
</feature>
<dbReference type="InterPro" id="IPR002931">
    <property type="entry name" value="Transglutaminase-like"/>
</dbReference>
<reference evidence="4" key="1">
    <citation type="submission" date="2017-02" db="EMBL/GenBank/DDBJ databases">
        <authorList>
            <person name="Varghese N."/>
            <person name="Submissions S."/>
        </authorList>
    </citation>
    <scope>NUCLEOTIDE SEQUENCE [LARGE SCALE GENOMIC DNA]</scope>
    <source>
        <strain evidence="4">ATCC 27094</strain>
    </source>
</reference>
<evidence type="ECO:0000259" key="2">
    <source>
        <dbReference type="SMART" id="SM00460"/>
    </source>
</evidence>
<dbReference type="AlphaFoldDB" id="A0A1T4R7H5"/>
<dbReference type="Pfam" id="PF09899">
    <property type="entry name" value="DUF2126"/>
    <property type="match status" value="1"/>
</dbReference>
<accession>A0A1T4R7H5</accession>
<dbReference type="RefSeq" id="WP_085935337.1">
    <property type="nucleotide sequence ID" value="NZ_FUWJ01000004.1"/>
</dbReference>
<dbReference type="PANTHER" id="PTHR33490:SF1">
    <property type="entry name" value="SLL1233 PROTEIN"/>
    <property type="match status" value="1"/>
</dbReference>
<dbReference type="OrthoDB" id="9804023at2"/>
<proteinExistence type="predicted"/>
<dbReference type="InterPro" id="IPR038765">
    <property type="entry name" value="Papain-like_cys_pep_sf"/>
</dbReference>
<organism evidence="3 4">
    <name type="scientific">Enhydrobacter aerosaccus</name>
    <dbReference type="NCBI Taxonomy" id="225324"/>
    <lineage>
        <taxon>Bacteria</taxon>
        <taxon>Pseudomonadati</taxon>
        <taxon>Pseudomonadota</taxon>
        <taxon>Alphaproteobacteria</taxon>
        <taxon>Hyphomicrobiales</taxon>
        <taxon>Enhydrobacter</taxon>
    </lineage>
</organism>
<dbReference type="SUPFAM" id="SSF54001">
    <property type="entry name" value="Cysteine proteinases"/>
    <property type="match status" value="1"/>
</dbReference>
<dbReference type="Pfam" id="PF08379">
    <property type="entry name" value="Bact_transglu_N"/>
    <property type="match status" value="1"/>
</dbReference>
<dbReference type="Pfam" id="PF01841">
    <property type="entry name" value="Transglut_core"/>
    <property type="match status" value="1"/>
</dbReference>
<sequence length="1120" mass="126226">MSIHVALHHQTTYVYDRPVLLGPQVVRLRPAPHSRTPVLSYSLKIEPKNHFLNWQQDPQGNHLARLVFPERTTRFQVTVDLVADMSVINPFDFFLEPQAEHWPFAYDASLAEEIAPFRKLEPLGPLLSQWLQTVDRSKQRTVDFLVGLNSRLQKEIGYVIRLEPGVQSCEQTLERAKGSCRDSAWLLVMILRHLGFAARFASGYLIQLTPDEKPLEGPEGPTHDFTDLHAWCEVYLPGAGWIGLDPTSGLLTGEGHIPLACTPEPSSAAPIEGAVDESEVTFSYDMKVTRVRETPRSTKPYTEEQWNTLLGVGETIERAIATSDLNLTMGGEPTFVSIDDMDGAEWNTLALGPEKRRRAGLLFRRLAKRFATGPLLHFGQGKWYPGEQLPRWALTCHWRKDGEPIWRDPGLTAIEDKPTAADADIAHRFAAAFAERLQLDPSYLFQAFEDTWYYLWRERRLPSNVAVDENKASDPLERERIARVFEQGLETPVGTVLPIVREYNGRGRWRSGPWFLRSEKCYLIPGDSPIGYRLPLDSLPWAAPADAGFIAEPDPMISHPALPPIDAFRRAPILRRQQQGVPADEKDGLQGEAARREAWRRALAPDLAQKPGLGSSPSWIVRTAVAFEPRDGHLYVFMPPTERSEDYLELVAAVEDTAEELGQPVFIEGYPPPGGDSRLQHFSVTPDPGVIEVNIHPSTDWREIVDKTEIVYEEARNTRLGTQKFMIDGRHTGTGGGNHVTLGGPSAAESPLLRRPDLLKSLLGYWLNHPSLSYLFSGLFIGPTSQHPRIDEARNDALHELEIAFRQIEPGRQTPPWLVDRIFRNLLVDATGNAHRTEFCIDKLFTPDTAAGRRGLLEMRAFEMPPHWRMSVAQQALLRGLVANFWERPYERRLSRWGTRLHDDFMLPHFVWQDFKDVLEDLAAAGYRFAPEWFAPHFEFRFPLIGEIAQRGIELELRHALEPWHVLGEEPGGGGTVRYVDSSVERLQVKVEGLNDARHIVACNGYRLPLHATGNAGEYVAGVRYRAWQPANALHPTIGVHAPLIFDIHDSWNGRSIGGCTYHVSHPGGRSYDRVPVNANEAEARRRARFFPIGHTAGPAPEPAVIDNPEHPLTLDLRRS</sequence>
<dbReference type="STRING" id="225324.SAMN02745126_03656"/>
<keyword evidence="4" id="KW-1185">Reference proteome</keyword>
<protein>
    <submittedName>
        <fullName evidence="3">Uncharacterized conserved protein, DUF2126 family</fullName>
    </submittedName>
</protein>
<dbReference type="PANTHER" id="PTHR33490">
    <property type="entry name" value="BLR5614 PROTEIN-RELATED"/>
    <property type="match status" value="1"/>
</dbReference>
<dbReference type="Proteomes" id="UP000190092">
    <property type="component" value="Unassembled WGS sequence"/>
</dbReference>
<gene>
    <name evidence="3" type="ORF">SAMN02745126_03656</name>
</gene>
<feature type="region of interest" description="Disordered" evidence="1">
    <location>
        <begin position="1099"/>
        <end position="1120"/>
    </location>
</feature>
<dbReference type="InterPro" id="IPR018667">
    <property type="entry name" value="DUF2126"/>
</dbReference>
<dbReference type="EMBL" id="FUWJ01000004">
    <property type="protein sequence ID" value="SKA12004.1"/>
    <property type="molecule type" value="Genomic_DNA"/>
</dbReference>
<dbReference type="SMART" id="SM00460">
    <property type="entry name" value="TGc"/>
    <property type="match status" value="1"/>
</dbReference>
<dbReference type="InterPro" id="IPR013589">
    <property type="entry name" value="Bac_transglu_N"/>
</dbReference>
<dbReference type="Gene3D" id="3.10.620.30">
    <property type="match status" value="1"/>
</dbReference>
<evidence type="ECO:0000313" key="4">
    <source>
        <dbReference type="Proteomes" id="UP000190092"/>
    </source>
</evidence>
<name>A0A1T4R7H5_9HYPH</name>
<evidence type="ECO:0000313" key="3">
    <source>
        <dbReference type="EMBL" id="SKA12004.1"/>
    </source>
</evidence>